<gene>
    <name evidence="1" type="ORF">M407DRAFT_22248</name>
</gene>
<dbReference type="Gene3D" id="3.90.640.10">
    <property type="entry name" value="Actin, Chain A, domain 4"/>
    <property type="match status" value="1"/>
</dbReference>
<dbReference type="Proteomes" id="UP000054248">
    <property type="component" value="Unassembled WGS sequence"/>
</dbReference>
<reference evidence="1 2" key="1">
    <citation type="submission" date="2014-04" db="EMBL/GenBank/DDBJ databases">
        <authorList>
            <consortium name="DOE Joint Genome Institute"/>
            <person name="Kuo A."/>
            <person name="Girlanda M."/>
            <person name="Perotto S."/>
            <person name="Kohler A."/>
            <person name="Nagy L.G."/>
            <person name="Floudas D."/>
            <person name="Copeland A."/>
            <person name="Barry K.W."/>
            <person name="Cichocki N."/>
            <person name="Veneault-Fourrey C."/>
            <person name="LaButti K."/>
            <person name="Lindquist E.A."/>
            <person name="Lipzen A."/>
            <person name="Lundell T."/>
            <person name="Morin E."/>
            <person name="Murat C."/>
            <person name="Sun H."/>
            <person name="Tunlid A."/>
            <person name="Henrissat B."/>
            <person name="Grigoriev I.V."/>
            <person name="Hibbett D.S."/>
            <person name="Martin F."/>
            <person name="Nordberg H.P."/>
            <person name="Cantor M.N."/>
            <person name="Hua S.X."/>
        </authorList>
    </citation>
    <scope>NUCLEOTIDE SEQUENCE [LARGE SCALE GENOMIC DNA]</scope>
    <source>
        <strain evidence="1 2">MUT 4182</strain>
    </source>
</reference>
<proteinExistence type="predicted"/>
<evidence type="ECO:0000313" key="2">
    <source>
        <dbReference type="Proteomes" id="UP000054248"/>
    </source>
</evidence>
<dbReference type="EMBL" id="KN822992">
    <property type="protein sequence ID" value="KIO28664.1"/>
    <property type="molecule type" value="Genomic_DNA"/>
</dbReference>
<dbReference type="AlphaFoldDB" id="A0A0C3QNI0"/>
<protein>
    <submittedName>
        <fullName evidence="1">Uncharacterized protein</fullName>
    </submittedName>
</protein>
<name>A0A0C3QNI0_9AGAM</name>
<dbReference type="STRING" id="1051891.A0A0C3QNI0"/>
<reference evidence="2" key="2">
    <citation type="submission" date="2015-01" db="EMBL/GenBank/DDBJ databases">
        <title>Evolutionary Origins and Diversification of the Mycorrhizal Mutualists.</title>
        <authorList>
            <consortium name="DOE Joint Genome Institute"/>
            <consortium name="Mycorrhizal Genomics Consortium"/>
            <person name="Kohler A."/>
            <person name="Kuo A."/>
            <person name="Nagy L.G."/>
            <person name="Floudas D."/>
            <person name="Copeland A."/>
            <person name="Barry K.W."/>
            <person name="Cichocki N."/>
            <person name="Veneault-Fourrey C."/>
            <person name="LaButti K."/>
            <person name="Lindquist E.A."/>
            <person name="Lipzen A."/>
            <person name="Lundell T."/>
            <person name="Morin E."/>
            <person name="Murat C."/>
            <person name="Riley R."/>
            <person name="Ohm R."/>
            <person name="Sun H."/>
            <person name="Tunlid A."/>
            <person name="Henrissat B."/>
            <person name="Grigoriev I.V."/>
            <person name="Hibbett D.S."/>
            <person name="Martin F."/>
        </authorList>
    </citation>
    <scope>NUCLEOTIDE SEQUENCE [LARGE SCALE GENOMIC DNA]</scope>
    <source>
        <strain evidence="2">MUT 4182</strain>
    </source>
</reference>
<sequence>MVQQYKRTAIDVSKDCHTIGKLKRQVEKAKLTLFSQISTKLEIESFKDGNDFSKTFGLLIDVYPLTIELNAEAWRYSGRAFLRVQPDPTFRTLWNVSHVSQKRHSRPFAFKIEVAVKSNVEAQRHLEEPQILTCCPTSRTTATTTRTRFVKAELGRTPHLPLRRT</sequence>
<evidence type="ECO:0000313" key="1">
    <source>
        <dbReference type="EMBL" id="KIO28664.1"/>
    </source>
</evidence>
<accession>A0A0C3QNI0</accession>
<dbReference type="OrthoDB" id="3269036at2759"/>
<keyword evidence="2" id="KW-1185">Reference proteome</keyword>
<dbReference type="HOGENOM" id="CLU_1612028_0_0_1"/>
<organism evidence="1 2">
    <name type="scientific">Tulasnella calospora MUT 4182</name>
    <dbReference type="NCBI Taxonomy" id="1051891"/>
    <lineage>
        <taxon>Eukaryota</taxon>
        <taxon>Fungi</taxon>
        <taxon>Dikarya</taxon>
        <taxon>Basidiomycota</taxon>
        <taxon>Agaricomycotina</taxon>
        <taxon>Agaricomycetes</taxon>
        <taxon>Cantharellales</taxon>
        <taxon>Tulasnellaceae</taxon>
        <taxon>Tulasnella</taxon>
    </lineage>
</organism>